<evidence type="ECO:0008006" key="4">
    <source>
        <dbReference type="Google" id="ProtNLM"/>
    </source>
</evidence>
<dbReference type="EMBL" id="JAERRJ010000023">
    <property type="protein sequence ID" value="MBL1080039.1"/>
    <property type="molecule type" value="Genomic_DNA"/>
</dbReference>
<evidence type="ECO:0000256" key="1">
    <source>
        <dbReference type="SAM" id="MobiDB-lite"/>
    </source>
</evidence>
<sequence>MADGTQDYAIPADKNPNNLPAELVFPYEQAAYVVLFAEELNFGTSVRTRVDNIQKMLGNPNAVSTVLAAWQGSVSQLTQAVDGSDDGNGLDTANENLKARWNGSARESAVDYVTRLATATRNNRTEIASMATHLNNIGAFVSNAYSQAIVHISNTASDLAQYESAIRKTGINALSVIFTGGAAGTDNAYSAATEAVADFMRETGTIVQSVENYMTKIGGEVDDIITNISKVEIPAAMAPAATDTGGWQPRNPTGPGWGQPS</sequence>
<evidence type="ECO:0000313" key="2">
    <source>
        <dbReference type="EMBL" id="MBL1080039.1"/>
    </source>
</evidence>
<reference evidence="2 3" key="1">
    <citation type="submission" date="2021-01" db="EMBL/GenBank/DDBJ databases">
        <title>WGS of actinomycetes isolated from Thailand.</title>
        <authorList>
            <person name="Thawai C."/>
        </authorList>
    </citation>
    <scope>NUCLEOTIDE SEQUENCE [LARGE SCALE GENOMIC DNA]</scope>
    <source>
        <strain evidence="2 3">LPG 2</strain>
    </source>
</reference>
<feature type="region of interest" description="Disordered" evidence="1">
    <location>
        <begin position="239"/>
        <end position="261"/>
    </location>
</feature>
<keyword evidence="3" id="KW-1185">Reference proteome</keyword>
<proteinExistence type="predicted"/>
<accession>A0ABS1MHI0</accession>
<dbReference type="RefSeq" id="WP_201958137.1">
    <property type="nucleotide sequence ID" value="NZ_JAERRJ010000023.1"/>
</dbReference>
<evidence type="ECO:0000313" key="3">
    <source>
        <dbReference type="Proteomes" id="UP000602198"/>
    </source>
</evidence>
<name>A0ABS1MHI0_9NOCA</name>
<gene>
    <name evidence="2" type="ORF">JK358_37150</name>
</gene>
<organism evidence="2 3">
    <name type="scientific">Nocardia acididurans</name>
    <dbReference type="NCBI Taxonomy" id="2802282"/>
    <lineage>
        <taxon>Bacteria</taxon>
        <taxon>Bacillati</taxon>
        <taxon>Actinomycetota</taxon>
        <taxon>Actinomycetes</taxon>
        <taxon>Mycobacteriales</taxon>
        <taxon>Nocardiaceae</taxon>
        <taxon>Nocardia</taxon>
    </lineage>
</organism>
<protein>
    <recommendedName>
        <fullName evidence="4">WXG100 family type VII secretion target</fullName>
    </recommendedName>
</protein>
<dbReference type="Proteomes" id="UP000602198">
    <property type="component" value="Unassembled WGS sequence"/>
</dbReference>
<comment type="caution">
    <text evidence="2">The sequence shown here is derived from an EMBL/GenBank/DDBJ whole genome shotgun (WGS) entry which is preliminary data.</text>
</comment>